<accession>A0A382UN49</accession>
<name>A0A382UN49_9ZZZZ</name>
<reference evidence="1" key="1">
    <citation type="submission" date="2018-05" db="EMBL/GenBank/DDBJ databases">
        <authorList>
            <person name="Lanie J.A."/>
            <person name="Ng W.-L."/>
            <person name="Kazmierczak K.M."/>
            <person name="Andrzejewski T.M."/>
            <person name="Davidsen T.M."/>
            <person name="Wayne K.J."/>
            <person name="Tettelin H."/>
            <person name="Glass J.I."/>
            <person name="Rusch D."/>
            <person name="Podicherti R."/>
            <person name="Tsui H.-C.T."/>
            <person name="Winkler M.E."/>
        </authorList>
    </citation>
    <scope>NUCLEOTIDE SEQUENCE</scope>
</reference>
<dbReference type="EMBL" id="UINC01145460">
    <property type="protein sequence ID" value="SVD35602.1"/>
    <property type="molecule type" value="Genomic_DNA"/>
</dbReference>
<sequence>MAISAAALCLVGHSAYLLSDACRKTGLHERPEQAKAAFRRLS</sequence>
<gene>
    <name evidence="1" type="ORF">METZ01_LOCUS388456</name>
</gene>
<dbReference type="AlphaFoldDB" id="A0A382UN49"/>
<evidence type="ECO:0000313" key="1">
    <source>
        <dbReference type="EMBL" id="SVD35602.1"/>
    </source>
</evidence>
<feature type="non-terminal residue" evidence="1">
    <location>
        <position position="42"/>
    </location>
</feature>
<protein>
    <submittedName>
        <fullName evidence="1">Uncharacterized protein</fullName>
    </submittedName>
</protein>
<proteinExistence type="predicted"/>
<organism evidence="1">
    <name type="scientific">marine metagenome</name>
    <dbReference type="NCBI Taxonomy" id="408172"/>
    <lineage>
        <taxon>unclassified sequences</taxon>
        <taxon>metagenomes</taxon>
        <taxon>ecological metagenomes</taxon>
    </lineage>
</organism>